<keyword evidence="2" id="KW-0808">Transferase</keyword>
<dbReference type="CDD" id="cd02440">
    <property type="entry name" value="AdoMet_MTases"/>
    <property type="match status" value="1"/>
</dbReference>
<dbReference type="Pfam" id="PF05175">
    <property type="entry name" value="MTS"/>
    <property type="match status" value="1"/>
</dbReference>
<evidence type="ECO:0000313" key="2">
    <source>
        <dbReference type="EMBL" id="MBB4912163.1"/>
    </source>
</evidence>
<reference evidence="2 3" key="1">
    <citation type="submission" date="2020-08" db="EMBL/GenBank/DDBJ databases">
        <title>Genomic Encyclopedia of Type Strains, Phase III (KMG-III): the genomes of soil and plant-associated and newly described type strains.</title>
        <authorList>
            <person name="Whitman W."/>
        </authorList>
    </citation>
    <scope>NUCLEOTIDE SEQUENCE [LARGE SCALE GENOMIC DNA]</scope>
    <source>
        <strain evidence="2 3">CECT 8960</strain>
    </source>
</reference>
<gene>
    <name evidence="2" type="ORF">FHR82_008434</name>
</gene>
<evidence type="ECO:0000259" key="1">
    <source>
        <dbReference type="Pfam" id="PF05175"/>
    </source>
</evidence>
<dbReference type="PANTHER" id="PTHR18895:SF74">
    <property type="entry name" value="MTRF1L RELEASE FACTOR GLUTAMINE METHYLTRANSFERASE"/>
    <property type="match status" value="1"/>
</dbReference>
<organism evidence="2 3">
    <name type="scientific">Actinophytocola algeriensis</name>
    <dbReference type="NCBI Taxonomy" id="1768010"/>
    <lineage>
        <taxon>Bacteria</taxon>
        <taxon>Bacillati</taxon>
        <taxon>Actinomycetota</taxon>
        <taxon>Actinomycetes</taxon>
        <taxon>Pseudonocardiales</taxon>
        <taxon>Pseudonocardiaceae</taxon>
    </lineage>
</organism>
<dbReference type="InterPro" id="IPR029063">
    <property type="entry name" value="SAM-dependent_MTases_sf"/>
</dbReference>
<keyword evidence="2" id="KW-0489">Methyltransferase</keyword>
<sequence>MKPWYTALGLACPRHLEPVRSLTVDQALRHASQGVGILWQGSFPAARRLLDGMRRRLDRQPADPEVSFFRYRQQRRTRTRVLGMVVVPLDATGRVALPGAPDVRDAVAAAAGGPVTDRLLALRELLGMASAHEWRRRGVWVRALNRYIHPHWGVFVPTRQEYVDLVAAAPLPGADLALDIGTGTGVLAAVLARRGVRRIVATDVSARAVACARENLAGLPAEIREADLFPPERAGLVVCNPPWLPAQPASPLDGAVYDPGGRVLAGFLDGLGTHLAPGGEGWLVLSDLAERYGLRTRADLLERFDRAGLRVAGRLDTVPRHRNNRGETVSLWRLSR</sequence>
<dbReference type="EMBL" id="JACHJQ010000012">
    <property type="protein sequence ID" value="MBB4912163.1"/>
    <property type="molecule type" value="Genomic_DNA"/>
</dbReference>
<keyword evidence="3" id="KW-1185">Reference proteome</keyword>
<protein>
    <submittedName>
        <fullName evidence="2">Methylase of polypeptide subunit release factors</fullName>
    </submittedName>
</protein>
<evidence type="ECO:0000313" key="3">
    <source>
        <dbReference type="Proteomes" id="UP000520767"/>
    </source>
</evidence>
<dbReference type="PROSITE" id="PS00092">
    <property type="entry name" value="N6_MTASE"/>
    <property type="match status" value="1"/>
</dbReference>
<dbReference type="PANTHER" id="PTHR18895">
    <property type="entry name" value="HEMK METHYLTRANSFERASE"/>
    <property type="match status" value="1"/>
</dbReference>
<dbReference type="Proteomes" id="UP000520767">
    <property type="component" value="Unassembled WGS sequence"/>
</dbReference>
<dbReference type="InterPro" id="IPR002052">
    <property type="entry name" value="DNA_methylase_N6_adenine_CS"/>
</dbReference>
<feature type="domain" description="Methyltransferase small" evidence="1">
    <location>
        <begin position="176"/>
        <end position="246"/>
    </location>
</feature>
<accession>A0A7W7VJ57</accession>
<name>A0A7W7VJ57_9PSEU</name>
<dbReference type="GO" id="GO:0003676">
    <property type="term" value="F:nucleic acid binding"/>
    <property type="evidence" value="ECO:0007669"/>
    <property type="project" value="InterPro"/>
</dbReference>
<proteinExistence type="predicted"/>
<comment type="caution">
    <text evidence="2">The sequence shown here is derived from an EMBL/GenBank/DDBJ whole genome shotgun (WGS) entry which is preliminary data.</text>
</comment>
<dbReference type="RefSeq" id="WP_311771535.1">
    <property type="nucleotide sequence ID" value="NZ_JACHJQ010000012.1"/>
</dbReference>
<dbReference type="SUPFAM" id="SSF53335">
    <property type="entry name" value="S-adenosyl-L-methionine-dependent methyltransferases"/>
    <property type="match status" value="1"/>
</dbReference>
<dbReference type="AlphaFoldDB" id="A0A7W7VJ57"/>
<dbReference type="GO" id="GO:0032259">
    <property type="term" value="P:methylation"/>
    <property type="evidence" value="ECO:0007669"/>
    <property type="project" value="UniProtKB-KW"/>
</dbReference>
<dbReference type="GO" id="GO:0036009">
    <property type="term" value="F:protein-glutamine N-methyltransferase activity"/>
    <property type="evidence" value="ECO:0007669"/>
    <property type="project" value="TreeGrafter"/>
</dbReference>
<dbReference type="InterPro" id="IPR050320">
    <property type="entry name" value="N5-glutamine_MTase"/>
</dbReference>
<dbReference type="Gene3D" id="3.40.50.150">
    <property type="entry name" value="Vaccinia Virus protein VP39"/>
    <property type="match status" value="1"/>
</dbReference>
<dbReference type="InterPro" id="IPR007848">
    <property type="entry name" value="Small_mtfrase_dom"/>
</dbReference>